<name>A0ABZ2LX30_9BACT</name>
<feature type="domain" description="Transposase IS4-like" evidence="2">
    <location>
        <begin position="294"/>
        <end position="518"/>
    </location>
</feature>
<feature type="domain" description="Transposase InsH N-terminal" evidence="3">
    <location>
        <begin position="37"/>
        <end position="118"/>
    </location>
</feature>
<dbReference type="PANTHER" id="PTHR35604">
    <property type="entry name" value="TRANSPOSASE INSH FOR INSERTION SEQUENCE ELEMENT IS5A-RELATED"/>
    <property type="match status" value="1"/>
</dbReference>
<dbReference type="EMBL" id="CP089984">
    <property type="protein sequence ID" value="WXB14174.1"/>
    <property type="molecule type" value="Genomic_DNA"/>
</dbReference>
<evidence type="ECO:0000259" key="3">
    <source>
        <dbReference type="Pfam" id="PF05598"/>
    </source>
</evidence>
<dbReference type="InterPro" id="IPR002559">
    <property type="entry name" value="Transposase_11"/>
</dbReference>
<evidence type="ECO:0000313" key="4">
    <source>
        <dbReference type="EMBL" id="WXB14174.1"/>
    </source>
</evidence>
<evidence type="ECO:0000259" key="2">
    <source>
        <dbReference type="Pfam" id="PF01609"/>
    </source>
</evidence>
<dbReference type="PANTHER" id="PTHR35604:SF2">
    <property type="entry name" value="TRANSPOSASE INSH FOR INSERTION SEQUENCE ELEMENT IS5A-RELATED"/>
    <property type="match status" value="1"/>
</dbReference>
<feature type="region of interest" description="Disordered" evidence="1">
    <location>
        <begin position="266"/>
        <end position="304"/>
    </location>
</feature>
<dbReference type="InterPro" id="IPR047629">
    <property type="entry name" value="IS1182_transpos"/>
</dbReference>
<reference evidence="4 6" key="1">
    <citation type="submission" date="2021-12" db="EMBL/GenBank/DDBJ databases">
        <title>Discovery of the Pendulisporaceae a myxobacterial family with distinct sporulation behavior and unique specialized metabolism.</title>
        <authorList>
            <person name="Garcia R."/>
            <person name="Popoff A."/>
            <person name="Bader C.D."/>
            <person name="Loehr J."/>
            <person name="Walesch S."/>
            <person name="Walt C."/>
            <person name="Boldt J."/>
            <person name="Bunk B."/>
            <person name="Haeckl F.J.F.P.J."/>
            <person name="Gunesch A.P."/>
            <person name="Birkelbach J."/>
            <person name="Nuebel U."/>
            <person name="Pietschmann T."/>
            <person name="Bach T."/>
            <person name="Mueller R."/>
        </authorList>
    </citation>
    <scope>NUCLEOTIDE SEQUENCE [LARGE SCALE GENOMIC DNA]</scope>
    <source>
        <strain evidence="4 6">MSr11954</strain>
    </source>
</reference>
<dbReference type="Pfam" id="PF05598">
    <property type="entry name" value="DUF772"/>
    <property type="match status" value="1"/>
</dbReference>
<evidence type="ECO:0000256" key="1">
    <source>
        <dbReference type="SAM" id="MobiDB-lite"/>
    </source>
</evidence>
<dbReference type="NCBIfam" id="NF033551">
    <property type="entry name" value="transpos_IS1182"/>
    <property type="match status" value="1"/>
</dbReference>
<protein>
    <submittedName>
        <fullName evidence="4">IS1182 family transposase</fullName>
    </submittedName>
</protein>
<evidence type="ECO:0000313" key="5">
    <source>
        <dbReference type="EMBL" id="WXB17939.1"/>
    </source>
</evidence>
<accession>A0ABZ2LX30</accession>
<dbReference type="EMBL" id="CP089984">
    <property type="protein sequence ID" value="WXB17939.1"/>
    <property type="molecule type" value="Genomic_DNA"/>
</dbReference>
<feature type="compositionally biased region" description="Basic and acidic residues" evidence="1">
    <location>
        <begin position="266"/>
        <end position="297"/>
    </location>
</feature>
<organism evidence="4 6">
    <name type="scientific">Pendulispora albinea</name>
    <dbReference type="NCBI Taxonomy" id="2741071"/>
    <lineage>
        <taxon>Bacteria</taxon>
        <taxon>Pseudomonadati</taxon>
        <taxon>Myxococcota</taxon>
        <taxon>Myxococcia</taxon>
        <taxon>Myxococcales</taxon>
        <taxon>Sorangiineae</taxon>
        <taxon>Pendulisporaceae</taxon>
        <taxon>Pendulispora</taxon>
    </lineage>
</organism>
<dbReference type="Pfam" id="PF01609">
    <property type="entry name" value="DDE_Tnp_1"/>
    <property type="match status" value="1"/>
</dbReference>
<evidence type="ECO:0000313" key="6">
    <source>
        <dbReference type="Proteomes" id="UP001370348"/>
    </source>
</evidence>
<gene>
    <name evidence="5" type="ORF">LZC94_11820</name>
    <name evidence="4" type="ORF">LZC94_40890</name>
</gene>
<dbReference type="InterPro" id="IPR008490">
    <property type="entry name" value="Transposase_InsH_N"/>
</dbReference>
<proteinExistence type="predicted"/>
<sequence length="530" mass="59061">MIRWSPSVSMSKREKFLIGRMTRTGKLFAFLRTHRHELFDDAFQSELEGMYRESGEGKQPVAPALLAMVILLQAYTGASDAQAVELSIVDARWQMVLGVLGEDDPPFSQGALPAFRQRLMAHDMDRRLLERTIELARRTAAFDWKKLPKQLRIAIDSRPLEGAGRVEDTFNLLAHAARKVLACAARLVDMTPEEIARHAGAPLLLDTSIKAGLDIEWSDPAKKAAAIGTLVKQLDGLERWIARELGEEAGEPPLAEPLATLRQLREQDLEPEPPDNKPRIRKGTAEDRRVSVEDKDMRHGHKSKAKRFNGYKGHIACDLDTNLIVACAITPANRPEVEALPSLQADIARIPQRNTIAQLSIDRGYINSPMASEVFARGGEVLCKPWVSRNGTLFPKSAFTINMRSHTITCPTGQTKSFTPGDFVEFDAEACGRCPLRAKCTSAAPGRGRKVAIARDEPLQHRLRKLMASSKGRERLRERVKVEHALAHLSRKQGCRARYLGVRKNVFDLRRHAAVVNLEAIHRTESAMAA</sequence>
<dbReference type="Proteomes" id="UP001370348">
    <property type="component" value="Chromosome"/>
</dbReference>
<keyword evidence="6" id="KW-1185">Reference proteome</keyword>
<dbReference type="RefSeq" id="WP_394823791.1">
    <property type="nucleotide sequence ID" value="NZ_CP089984.1"/>
</dbReference>